<dbReference type="CDD" id="cd06170">
    <property type="entry name" value="LuxR_C_like"/>
    <property type="match status" value="1"/>
</dbReference>
<dbReference type="OrthoDB" id="343383at2"/>
<keyword evidence="2" id="KW-0238">DNA-binding</keyword>
<evidence type="ECO:0000259" key="4">
    <source>
        <dbReference type="PROSITE" id="PS50043"/>
    </source>
</evidence>
<dbReference type="PANTHER" id="PTHR44688:SF16">
    <property type="entry name" value="DNA-BINDING TRANSCRIPTIONAL ACTIVATOR DEVR_DOSR"/>
    <property type="match status" value="1"/>
</dbReference>
<evidence type="ECO:0000256" key="1">
    <source>
        <dbReference type="ARBA" id="ARBA00023015"/>
    </source>
</evidence>
<name>A0A7R6PLX0_9GAMM</name>
<evidence type="ECO:0000256" key="3">
    <source>
        <dbReference type="ARBA" id="ARBA00023163"/>
    </source>
</evidence>
<dbReference type="SMART" id="SM00421">
    <property type="entry name" value="HTH_LUXR"/>
    <property type="match status" value="1"/>
</dbReference>
<evidence type="ECO:0000256" key="2">
    <source>
        <dbReference type="ARBA" id="ARBA00023125"/>
    </source>
</evidence>
<dbReference type="InterPro" id="IPR016032">
    <property type="entry name" value="Sig_transdc_resp-reg_C-effctor"/>
</dbReference>
<proteinExistence type="predicted"/>
<sequence length="288" mass="33001">MSKFHRVAKEPLMQWHDAIAGIITDGVNDDALDNLMDTMRRIVDADGSTLIVYPRKGQPYCPFRKRRKGEDPRIHIDHYIESAYLLDPFYRLAVDSPAEGVFSLTDVAPGAFKQSEFYRVYYRLVNFGDEICLIVPTENASIQVSISRQDDKPKFTLAQQALIQRIFSTVKAILLKWWAGSQNEQKEHFLDSHLECALSNFGSSVLTQRETQILQLVLRGYAVKYIAEKLEISPETIKHHRKNIYAKLDINSQAEMFHLFIDSLRMVTADSPPDPLTNYLKPPTTKPL</sequence>
<dbReference type="PROSITE" id="PS50043">
    <property type="entry name" value="HTH_LUXR_2"/>
    <property type="match status" value="1"/>
</dbReference>
<protein>
    <submittedName>
        <fullName evidence="5">LuxR family transcriptional regulator</fullName>
    </submittedName>
</protein>
<dbReference type="Pfam" id="PF00196">
    <property type="entry name" value="GerE"/>
    <property type="match status" value="1"/>
</dbReference>
<dbReference type="EMBL" id="AP014545">
    <property type="protein sequence ID" value="BBB26735.1"/>
    <property type="molecule type" value="Genomic_DNA"/>
</dbReference>
<dbReference type="PRINTS" id="PR00038">
    <property type="entry name" value="HTHLUXR"/>
</dbReference>
<dbReference type="PANTHER" id="PTHR44688">
    <property type="entry name" value="DNA-BINDING TRANSCRIPTIONAL ACTIVATOR DEVR_DOSR"/>
    <property type="match status" value="1"/>
</dbReference>
<dbReference type="RefSeq" id="WP_156815103.1">
    <property type="nucleotide sequence ID" value="NZ_AP014545.1"/>
</dbReference>
<dbReference type="KEGG" id="ajp:AMJAP_2144"/>
<accession>A0A7R6PLX0</accession>
<keyword evidence="3" id="KW-0804">Transcription</keyword>
<dbReference type="SUPFAM" id="SSF46894">
    <property type="entry name" value="C-terminal effector domain of the bipartite response regulators"/>
    <property type="match status" value="1"/>
</dbReference>
<feature type="domain" description="HTH luxR-type" evidence="4">
    <location>
        <begin position="199"/>
        <end position="264"/>
    </location>
</feature>
<dbReference type="GO" id="GO:0003677">
    <property type="term" value="F:DNA binding"/>
    <property type="evidence" value="ECO:0007669"/>
    <property type="project" value="UniProtKB-KW"/>
</dbReference>
<dbReference type="GO" id="GO:0006355">
    <property type="term" value="P:regulation of DNA-templated transcription"/>
    <property type="evidence" value="ECO:0007669"/>
    <property type="project" value="InterPro"/>
</dbReference>
<reference evidence="5 6" key="1">
    <citation type="journal article" date="2008" name="Int. J. Syst. Evol. Microbiol.">
        <title>Amphritea japonica sp. nov. and Amphritea balenae sp. nov., isolated from the sediment adjacent to sperm whale carcasses off Kagoshima, Japan.</title>
        <authorList>
            <person name="Miyazaki M."/>
            <person name="Nogi Y."/>
            <person name="Fujiwara Y."/>
            <person name="Kawato M."/>
            <person name="Nagahama T."/>
            <person name="Kubokawa K."/>
            <person name="Horikoshi K."/>
        </authorList>
    </citation>
    <scope>NUCLEOTIDE SEQUENCE [LARGE SCALE GENOMIC DNA]</scope>
    <source>
        <strain evidence="5 6">ATCC BAA-1530</strain>
    </source>
</reference>
<dbReference type="AlphaFoldDB" id="A0A7R6PLX0"/>
<dbReference type="InterPro" id="IPR000792">
    <property type="entry name" value="Tscrpt_reg_LuxR_C"/>
</dbReference>
<keyword evidence="1" id="KW-0805">Transcription regulation</keyword>
<dbReference type="Gene3D" id="1.10.10.10">
    <property type="entry name" value="Winged helix-like DNA-binding domain superfamily/Winged helix DNA-binding domain"/>
    <property type="match status" value="1"/>
</dbReference>
<keyword evidence="6" id="KW-1185">Reference proteome</keyword>
<dbReference type="Proteomes" id="UP000595663">
    <property type="component" value="Chromosome"/>
</dbReference>
<evidence type="ECO:0000313" key="6">
    <source>
        <dbReference type="Proteomes" id="UP000595663"/>
    </source>
</evidence>
<gene>
    <name evidence="5" type="ORF">AMJAP_2144</name>
</gene>
<dbReference type="PROSITE" id="PS00622">
    <property type="entry name" value="HTH_LUXR_1"/>
    <property type="match status" value="1"/>
</dbReference>
<organism evidence="5 6">
    <name type="scientific">Amphritea japonica ATCC BAA-1530</name>
    <dbReference type="NCBI Taxonomy" id="1278309"/>
    <lineage>
        <taxon>Bacteria</taxon>
        <taxon>Pseudomonadati</taxon>
        <taxon>Pseudomonadota</taxon>
        <taxon>Gammaproteobacteria</taxon>
        <taxon>Oceanospirillales</taxon>
        <taxon>Oceanospirillaceae</taxon>
        <taxon>Amphritea</taxon>
    </lineage>
</organism>
<evidence type="ECO:0000313" key="5">
    <source>
        <dbReference type="EMBL" id="BBB26735.1"/>
    </source>
</evidence>
<dbReference type="InterPro" id="IPR036388">
    <property type="entry name" value="WH-like_DNA-bd_sf"/>
</dbReference>